<keyword evidence="2" id="KW-1185">Reference proteome</keyword>
<protein>
    <submittedName>
        <fullName evidence="1">Uncharacterized protein</fullName>
    </submittedName>
</protein>
<gene>
    <name evidence="1" type="ORF">RRG08_001737</name>
</gene>
<comment type="caution">
    <text evidence="1">The sequence shown here is derived from an EMBL/GenBank/DDBJ whole genome shotgun (WGS) entry which is preliminary data.</text>
</comment>
<evidence type="ECO:0000313" key="2">
    <source>
        <dbReference type="Proteomes" id="UP001283361"/>
    </source>
</evidence>
<dbReference type="Proteomes" id="UP001283361">
    <property type="component" value="Unassembled WGS sequence"/>
</dbReference>
<organism evidence="1 2">
    <name type="scientific">Elysia crispata</name>
    <name type="common">lettuce slug</name>
    <dbReference type="NCBI Taxonomy" id="231223"/>
    <lineage>
        <taxon>Eukaryota</taxon>
        <taxon>Metazoa</taxon>
        <taxon>Spiralia</taxon>
        <taxon>Lophotrochozoa</taxon>
        <taxon>Mollusca</taxon>
        <taxon>Gastropoda</taxon>
        <taxon>Heterobranchia</taxon>
        <taxon>Euthyneura</taxon>
        <taxon>Panpulmonata</taxon>
        <taxon>Sacoglossa</taxon>
        <taxon>Placobranchoidea</taxon>
        <taxon>Plakobranchidae</taxon>
        <taxon>Elysia</taxon>
    </lineage>
</organism>
<dbReference type="EMBL" id="JAWDGP010001678">
    <property type="protein sequence ID" value="KAK3789349.1"/>
    <property type="molecule type" value="Genomic_DNA"/>
</dbReference>
<name>A0AAE1AK06_9GAST</name>
<proteinExistence type="predicted"/>
<dbReference type="AlphaFoldDB" id="A0AAE1AK06"/>
<accession>A0AAE1AK06</accession>
<reference evidence="1" key="1">
    <citation type="journal article" date="2023" name="G3 (Bethesda)">
        <title>A reference genome for the long-term kleptoplast-retaining sea slug Elysia crispata morphotype clarki.</title>
        <authorList>
            <person name="Eastman K.E."/>
            <person name="Pendleton A.L."/>
            <person name="Shaikh M.A."/>
            <person name="Suttiyut T."/>
            <person name="Ogas R."/>
            <person name="Tomko P."/>
            <person name="Gavelis G."/>
            <person name="Widhalm J.R."/>
            <person name="Wisecaver J.H."/>
        </authorList>
    </citation>
    <scope>NUCLEOTIDE SEQUENCE</scope>
    <source>
        <strain evidence="1">ECLA1</strain>
    </source>
</reference>
<evidence type="ECO:0000313" key="1">
    <source>
        <dbReference type="EMBL" id="KAK3789349.1"/>
    </source>
</evidence>
<sequence length="100" mass="10615">MASSDMDAIIGGCVAGGLVLLVIKCKSGACSGSPQHPHPGGSSTHWGILFTRLVEVTISVECIRVVTVDVTLMHTGKWFDCSMERIEERVSPSGQERNGS</sequence>